<dbReference type="InterPro" id="IPR019776">
    <property type="entry name" value="Flagellar_basal_body_rod_CS"/>
</dbReference>
<gene>
    <name evidence="10" type="ORF">EDC26_12710</name>
</gene>
<dbReference type="Pfam" id="PF00460">
    <property type="entry name" value="Flg_bb_rod"/>
    <property type="match status" value="1"/>
</dbReference>
<feature type="domain" description="Flagellar basal body rod protein N-terminal" evidence="7">
    <location>
        <begin position="6"/>
        <end position="35"/>
    </location>
</feature>
<dbReference type="Proteomes" id="UP000295525">
    <property type="component" value="Unassembled WGS sequence"/>
</dbReference>
<dbReference type="PROSITE" id="PS00588">
    <property type="entry name" value="FLAGELLA_BB_ROD"/>
    <property type="match status" value="1"/>
</dbReference>
<evidence type="ECO:0000313" key="11">
    <source>
        <dbReference type="Proteomes" id="UP000295525"/>
    </source>
</evidence>
<dbReference type="GO" id="GO:0071978">
    <property type="term" value="P:bacterial-type flagellum-dependent swarming motility"/>
    <property type="evidence" value="ECO:0007669"/>
    <property type="project" value="TreeGrafter"/>
</dbReference>
<evidence type="ECO:0000259" key="8">
    <source>
        <dbReference type="Pfam" id="PF06429"/>
    </source>
</evidence>
<dbReference type="OrthoDB" id="9804559at2"/>
<feature type="domain" description="Flagellar hook protein FlgE/F/G-like D1" evidence="9">
    <location>
        <begin position="82"/>
        <end position="147"/>
    </location>
</feature>
<dbReference type="RefSeq" id="WP_132586247.1">
    <property type="nucleotide sequence ID" value="NZ_SMAJ01000027.1"/>
</dbReference>
<dbReference type="NCBIfam" id="TIGR02490">
    <property type="entry name" value="flgF"/>
    <property type="match status" value="1"/>
</dbReference>
<keyword evidence="10" id="KW-0282">Flagellum</keyword>
<dbReference type="PANTHER" id="PTHR30435:SF18">
    <property type="entry name" value="FLAGELLAR BASAL-BODY ROD PROTEIN FLGF"/>
    <property type="match status" value="1"/>
</dbReference>
<comment type="subunit">
    <text evidence="4 6">The basal body constitutes a major portion of the flagellar organelle and consists of five rings (E,L,P,S, and M) mounted on a central rod. The rod consists of about 26 subunits of FlgG in the distal portion, and FlgB, FlgC and FlgF are thought to build up the proximal portion of the rod with about 6 subunits each.</text>
</comment>
<dbReference type="GO" id="GO:0030694">
    <property type="term" value="C:bacterial-type flagellum basal body, rod"/>
    <property type="evidence" value="ECO:0007669"/>
    <property type="project" value="UniProtKB-UniRule"/>
</dbReference>
<evidence type="ECO:0000256" key="6">
    <source>
        <dbReference type="RuleBase" id="RU362116"/>
    </source>
</evidence>
<dbReference type="AlphaFoldDB" id="A0A4R3LRW2"/>
<comment type="caution">
    <text evidence="10">The sequence shown here is derived from an EMBL/GenBank/DDBJ whole genome shotgun (WGS) entry which is preliminary data.</text>
</comment>
<evidence type="ECO:0000256" key="4">
    <source>
        <dbReference type="ARBA" id="ARBA00038560"/>
    </source>
</evidence>
<proteinExistence type="inferred from homology"/>
<dbReference type="InterPro" id="IPR020013">
    <property type="entry name" value="Flagellar_FlgE/F/G"/>
</dbReference>
<dbReference type="InterPro" id="IPR012836">
    <property type="entry name" value="FlgF"/>
</dbReference>
<reference evidence="10 11" key="1">
    <citation type="submission" date="2019-03" db="EMBL/GenBank/DDBJ databases">
        <title>Genomic Encyclopedia of Type Strains, Phase IV (KMG-IV): sequencing the most valuable type-strain genomes for metagenomic binning, comparative biology and taxonomic classification.</title>
        <authorList>
            <person name="Goeker M."/>
        </authorList>
    </citation>
    <scope>NUCLEOTIDE SEQUENCE [LARGE SCALE GENOMIC DNA]</scope>
    <source>
        <strain evidence="10 11">DSM 24591</strain>
    </source>
</reference>
<dbReference type="InterPro" id="IPR037925">
    <property type="entry name" value="FlgE/F/G-like"/>
</dbReference>
<sequence>MDRIVYTAMTGAARVLEQQSVISNNLANVSTAGFREQLSAYRSVPLVASEGLPTRVTTVASTPSSNFRQGGMLQTGRALDVAVTGPGWFSVQTPTGEAYTRGGELAVNARGQLVSPQGLPVLAANGAPVTVPDRGTLTFGADGAITVLGAGSSPKDIEVIGQLKLVNPPPASLERSGDGLFRMAPGQAPVAQADPAVRMVSGFVEKSNVSAAQAMVGMISNARDFEMQMKVIQDASTNEDKGNSILSVG</sequence>
<dbReference type="InterPro" id="IPR001444">
    <property type="entry name" value="Flag_bb_rod_N"/>
</dbReference>
<evidence type="ECO:0000313" key="10">
    <source>
        <dbReference type="EMBL" id="TCT00897.1"/>
    </source>
</evidence>
<evidence type="ECO:0000256" key="5">
    <source>
        <dbReference type="ARBA" id="ARBA00040228"/>
    </source>
</evidence>
<dbReference type="InterPro" id="IPR053967">
    <property type="entry name" value="LlgE_F_G-like_D1"/>
</dbReference>
<keyword evidence="10" id="KW-0966">Cell projection</keyword>
<dbReference type="EMBL" id="SMAJ01000027">
    <property type="protein sequence ID" value="TCT00897.1"/>
    <property type="molecule type" value="Genomic_DNA"/>
</dbReference>
<dbReference type="NCBIfam" id="TIGR03506">
    <property type="entry name" value="FlgEFG_subfam"/>
    <property type="match status" value="1"/>
</dbReference>
<dbReference type="InterPro" id="IPR010930">
    <property type="entry name" value="Flg_bb/hook_C_dom"/>
</dbReference>
<keyword evidence="10" id="KW-0969">Cilium</keyword>
<dbReference type="SUPFAM" id="SSF117143">
    <property type="entry name" value="Flagellar hook protein flgE"/>
    <property type="match status" value="1"/>
</dbReference>
<dbReference type="Pfam" id="PF22692">
    <property type="entry name" value="LlgE_F_G_D1"/>
    <property type="match status" value="1"/>
</dbReference>
<accession>A0A4R3LRW2</accession>
<feature type="domain" description="Flagellar basal-body/hook protein C-terminal" evidence="8">
    <location>
        <begin position="201"/>
        <end position="244"/>
    </location>
</feature>
<comment type="similarity">
    <text evidence="2 6">Belongs to the flagella basal body rod proteins family.</text>
</comment>
<organism evidence="10 11">
    <name type="scientific">Paralcaligenes ureilyticus</name>
    <dbReference type="NCBI Taxonomy" id="627131"/>
    <lineage>
        <taxon>Bacteria</taxon>
        <taxon>Pseudomonadati</taxon>
        <taxon>Pseudomonadota</taxon>
        <taxon>Betaproteobacteria</taxon>
        <taxon>Burkholderiales</taxon>
        <taxon>Alcaligenaceae</taxon>
        <taxon>Paralcaligenes</taxon>
    </lineage>
</organism>
<dbReference type="Pfam" id="PF06429">
    <property type="entry name" value="Flg_bbr_C"/>
    <property type="match status" value="1"/>
</dbReference>
<evidence type="ECO:0000256" key="2">
    <source>
        <dbReference type="ARBA" id="ARBA00009677"/>
    </source>
</evidence>
<keyword evidence="3 6" id="KW-0975">Bacterial flagellum</keyword>
<evidence type="ECO:0000259" key="7">
    <source>
        <dbReference type="Pfam" id="PF00460"/>
    </source>
</evidence>
<dbReference type="PANTHER" id="PTHR30435">
    <property type="entry name" value="FLAGELLAR PROTEIN"/>
    <property type="match status" value="1"/>
</dbReference>
<evidence type="ECO:0000256" key="3">
    <source>
        <dbReference type="ARBA" id="ARBA00023143"/>
    </source>
</evidence>
<evidence type="ECO:0000256" key="1">
    <source>
        <dbReference type="ARBA" id="ARBA00004117"/>
    </source>
</evidence>
<comment type="subcellular location">
    <subcellularLocation>
        <location evidence="1 6">Bacterial flagellum basal body</location>
    </subcellularLocation>
</comment>
<name>A0A4R3LRW2_9BURK</name>
<protein>
    <recommendedName>
        <fullName evidence="5 6">Flagellar basal-body rod protein FlgF</fullName>
    </recommendedName>
</protein>
<dbReference type="NCBIfam" id="NF009280">
    <property type="entry name" value="PRK12640.1"/>
    <property type="match status" value="1"/>
</dbReference>
<evidence type="ECO:0000259" key="9">
    <source>
        <dbReference type="Pfam" id="PF22692"/>
    </source>
</evidence>
<keyword evidence="11" id="KW-1185">Reference proteome</keyword>